<protein>
    <submittedName>
        <fullName evidence="1">Uncharacterized protein</fullName>
    </submittedName>
</protein>
<dbReference type="EMBL" id="GBXM01061370">
    <property type="protein sequence ID" value="JAH47207.1"/>
    <property type="molecule type" value="Transcribed_RNA"/>
</dbReference>
<reference evidence="1" key="2">
    <citation type="journal article" date="2015" name="Fish Shellfish Immunol.">
        <title>Early steps in the European eel (Anguilla anguilla)-Vibrio vulnificus interaction in the gills: Role of the RtxA13 toxin.</title>
        <authorList>
            <person name="Callol A."/>
            <person name="Pajuelo D."/>
            <person name="Ebbesson L."/>
            <person name="Teles M."/>
            <person name="MacKenzie S."/>
            <person name="Amaro C."/>
        </authorList>
    </citation>
    <scope>NUCLEOTIDE SEQUENCE</scope>
</reference>
<dbReference type="AlphaFoldDB" id="A0A0E9T118"/>
<proteinExistence type="predicted"/>
<evidence type="ECO:0000313" key="1">
    <source>
        <dbReference type="EMBL" id="JAH47207.1"/>
    </source>
</evidence>
<reference evidence="1" key="1">
    <citation type="submission" date="2014-11" db="EMBL/GenBank/DDBJ databases">
        <authorList>
            <person name="Amaro Gonzalez C."/>
        </authorList>
    </citation>
    <scope>NUCLEOTIDE SEQUENCE</scope>
</reference>
<name>A0A0E9T118_ANGAN</name>
<sequence length="39" mass="4573">MPHTDVCWMPCHDCSSLLMIEHDLYVFWEVDPPLSHGQC</sequence>
<accession>A0A0E9T118</accession>
<organism evidence="1">
    <name type="scientific">Anguilla anguilla</name>
    <name type="common">European freshwater eel</name>
    <name type="synonym">Muraena anguilla</name>
    <dbReference type="NCBI Taxonomy" id="7936"/>
    <lineage>
        <taxon>Eukaryota</taxon>
        <taxon>Metazoa</taxon>
        <taxon>Chordata</taxon>
        <taxon>Craniata</taxon>
        <taxon>Vertebrata</taxon>
        <taxon>Euteleostomi</taxon>
        <taxon>Actinopterygii</taxon>
        <taxon>Neopterygii</taxon>
        <taxon>Teleostei</taxon>
        <taxon>Anguilliformes</taxon>
        <taxon>Anguillidae</taxon>
        <taxon>Anguilla</taxon>
    </lineage>
</organism>